<dbReference type="Proteomes" id="UP000037326">
    <property type="component" value="Unassembled WGS sequence"/>
</dbReference>
<dbReference type="NCBIfam" id="TIGR00494">
    <property type="entry name" value="crcB"/>
    <property type="match status" value="1"/>
</dbReference>
<protein>
    <recommendedName>
        <fullName evidence="10">Fluoride-specific ion channel FluC</fullName>
    </recommendedName>
</protein>
<dbReference type="GO" id="GO:0005886">
    <property type="term" value="C:plasma membrane"/>
    <property type="evidence" value="ECO:0007669"/>
    <property type="project" value="UniProtKB-SubCell"/>
</dbReference>
<keyword evidence="5 10" id="KW-0472">Membrane</keyword>
<comment type="similarity">
    <text evidence="7 10">Belongs to the fluoride channel Fluc/FEX (TC 1.A.43) family.</text>
</comment>
<name>A0A0K9FB57_9BACI</name>
<evidence type="ECO:0000256" key="10">
    <source>
        <dbReference type="HAMAP-Rule" id="MF_00454"/>
    </source>
</evidence>
<feature type="binding site" evidence="10">
    <location>
        <position position="69"/>
    </location>
    <ligand>
        <name>Na(+)</name>
        <dbReference type="ChEBI" id="CHEBI:29101"/>
        <note>structural</note>
    </ligand>
</feature>
<evidence type="ECO:0000256" key="1">
    <source>
        <dbReference type="ARBA" id="ARBA00004651"/>
    </source>
</evidence>
<evidence type="ECO:0000256" key="8">
    <source>
        <dbReference type="ARBA" id="ARBA00035585"/>
    </source>
</evidence>
<evidence type="ECO:0000256" key="4">
    <source>
        <dbReference type="ARBA" id="ARBA00022989"/>
    </source>
</evidence>
<feature type="transmembrane region" description="Helical" evidence="10">
    <location>
        <begin position="32"/>
        <end position="51"/>
    </location>
</feature>
<dbReference type="AlphaFoldDB" id="A0A0K9FB57"/>
<dbReference type="OrthoDB" id="9799631at2"/>
<dbReference type="HAMAP" id="MF_00454">
    <property type="entry name" value="FluC"/>
    <property type="match status" value="1"/>
</dbReference>
<keyword evidence="6 10" id="KW-0407">Ion channel</keyword>
<dbReference type="GeneID" id="96597919"/>
<keyword evidence="2 10" id="KW-1003">Cell membrane</keyword>
<feature type="binding site" evidence="10">
    <location>
        <position position="72"/>
    </location>
    <ligand>
        <name>Na(+)</name>
        <dbReference type="ChEBI" id="CHEBI:29101"/>
        <note>structural</note>
    </ligand>
</feature>
<evidence type="ECO:0000256" key="3">
    <source>
        <dbReference type="ARBA" id="ARBA00022692"/>
    </source>
</evidence>
<comment type="function">
    <text evidence="9 10">Fluoride-specific ion channel. Important for reducing fluoride concentration in the cell, thus reducing its toxicity.</text>
</comment>
<dbReference type="GO" id="GO:0062054">
    <property type="term" value="F:fluoride channel activity"/>
    <property type="evidence" value="ECO:0007669"/>
    <property type="project" value="UniProtKB-UniRule"/>
</dbReference>
<evidence type="ECO:0000256" key="2">
    <source>
        <dbReference type="ARBA" id="ARBA00022475"/>
    </source>
</evidence>
<dbReference type="GO" id="GO:0140114">
    <property type="term" value="P:cellular detoxification of fluoride"/>
    <property type="evidence" value="ECO:0007669"/>
    <property type="project" value="UniProtKB-UniRule"/>
</dbReference>
<evidence type="ECO:0000256" key="9">
    <source>
        <dbReference type="ARBA" id="ARBA00049940"/>
    </source>
</evidence>
<keyword evidence="3 10" id="KW-0812">Transmembrane</keyword>
<gene>
    <name evidence="10" type="primary">fluC</name>
    <name evidence="10" type="synonym">crcB</name>
    <name evidence="11" type="ORF">ACZ11_06445</name>
</gene>
<evidence type="ECO:0000256" key="5">
    <source>
        <dbReference type="ARBA" id="ARBA00023136"/>
    </source>
</evidence>
<comment type="activity regulation">
    <text evidence="10">Na(+) is not transported, but it plays an essential structural role and its presence is essential for fluoride channel function.</text>
</comment>
<keyword evidence="10" id="KW-0406">Ion transport</keyword>
<dbReference type="EMBL" id="LFXJ01000005">
    <property type="protein sequence ID" value="KMY31824.1"/>
    <property type="molecule type" value="Genomic_DNA"/>
</dbReference>
<keyword evidence="4 10" id="KW-1133">Transmembrane helix</keyword>
<reference evidence="12" key="1">
    <citation type="submission" date="2015-07" db="EMBL/GenBank/DDBJ databases">
        <authorList>
            <consortium name="Consortium for Microbial Forensics and Genomics (microFORGE)"/>
            <person name="Knight B.M."/>
            <person name="Roberts D.P."/>
            <person name="Lin D."/>
            <person name="Hari K."/>
            <person name="Fletcher J."/>
            <person name="Melcher U."/>
            <person name="Blagden T."/>
            <person name="Winegar R.A."/>
        </authorList>
    </citation>
    <scope>NUCLEOTIDE SEQUENCE [LARGE SCALE GENOMIC DNA]</scope>
    <source>
        <strain evidence="12">DSM 23493</strain>
    </source>
</reference>
<sequence length="120" mass="12954">MKSFLAVGIGGFLGAICRYSFGLVLSNNGGFPFATLCINLIGCFCLAWLFTTFTKRTPIILGIGTGFFGAFTTFSTFSLETLLLLQDSKWLQAVLYILVSVFGGLACAWLGFKLAKGRIV</sequence>
<feature type="transmembrane region" description="Helical" evidence="10">
    <location>
        <begin position="58"/>
        <end position="78"/>
    </location>
</feature>
<keyword evidence="10" id="KW-0479">Metal-binding</keyword>
<dbReference type="Pfam" id="PF02537">
    <property type="entry name" value="CRCB"/>
    <property type="match status" value="1"/>
</dbReference>
<feature type="transmembrane region" description="Helical" evidence="10">
    <location>
        <begin position="90"/>
        <end position="112"/>
    </location>
</feature>
<keyword evidence="10" id="KW-0915">Sodium</keyword>
<dbReference type="PANTHER" id="PTHR28259:SF1">
    <property type="entry name" value="FLUORIDE EXPORT PROTEIN 1-RELATED"/>
    <property type="match status" value="1"/>
</dbReference>
<dbReference type="RefSeq" id="WP_049664609.1">
    <property type="nucleotide sequence ID" value="NZ_JBIWFF010000001.1"/>
</dbReference>
<comment type="subcellular location">
    <subcellularLocation>
        <location evidence="1 10">Cell membrane</location>
        <topology evidence="1 10">Multi-pass membrane protein</topology>
    </subcellularLocation>
</comment>
<dbReference type="PANTHER" id="PTHR28259">
    <property type="entry name" value="FLUORIDE EXPORT PROTEIN 1-RELATED"/>
    <property type="match status" value="1"/>
</dbReference>
<evidence type="ECO:0000256" key="7">
    <source>
        <dbReference type="ARBA" id="ARBA00035120"/>
    </source>
</evidence>
<accession>A0A0K9FB57</accession>
<comment type="catalytic activity">
    <reaction evidence="8">
        <text>fluoride(in) = fluoride(out)</text>
        <dbReference type="Rhea" id="RHEA:76159"/>
        <dbReference type="ChEBI" id="CHEBI:17051"/>
    </reaction>
    <physiologicalReaction direction="left-to-right" evidence="8">
        <dbReference type="Rhea" id="RHEA:76160"/>
    </physiologicalReaction>
</comment>
<organism evidence="11 12">
    <name type="scientific">Lysinibacillus xylanilyticus</name>
    <dbReference type="NCBI Taxonomy" id="582475"/>
    <lineage>
        <taxon>Bacteria</taxon>
        <taxon>Bacillati</taxon>
        <taxon>Bacillota</taxon>
        <taxon>Bacilli</taxon>
        <taxon>Bacillales</taxon>
        <taxon>Bacillaceae</taxon>
        <taxon>Lysinibacillus</taxon>
    </lineage>
</organism>
<keyword evidence="10" id="KW-0813">Transport</keyword>
<evidence type="ECO:0000313" key="11">
    <source>
        <dbReference type="EMBL" id="KMY31824.1"/>
    </source>
</evidence>
<proteinExistence type="inferred from homology"/>
<dbReference type="PATRIC" id="fig|582475.4.peg.754"/>
<evidence type="ECO:0000313" key="12">
    <source>
        <dbReference type="Proteomes" id="UP000037326"/>
    </source>
</evidence>
<evidence type="ECO:0000256" key="6">
    <source>
        <dbReference type="ARBA" id="ARBA00023303"/>
    </source>
</evidence>
<comment type="caution">
    <text evidence="11">The sequence shown here is derived from an EMBL/GenBank/DDBJ whole genome shotgun (WGS) entry which is preliminary data.</text>
</comment>
<dbReference type="GO" id="GO:0046872">
    <property type="term" value="F:metal ion binding"/>
    <property type="evidence" value="ECO:0007669"/>
    <property type="project" value="UniProtKB-KW"/>
</dbReference>
<dbReference type="InterPro" id="IPR003691">
    <property type="entry name" value="FluC"/>
</dbReference>